<dbReference type="InterPro" id="IPR038157">
    <property type="entry name" value="FeoA_core_dom"/>
</dbReference>
<dbReference type="EMBL" id="CP117411">
    <property type="protein sequence ID" value="WCT75516.1"/>
    <property type="molecule type" value="Genomic_DNA"/>
</dbReference>
<evidence type="ECO:0000256" key="1">
    <source>
        <dbReference type="ARBA" id="ARBA00023004"/>
    </source>
</evidence>
<dbReference type="RefSeq" id="WP_273691459.1">
    <property type="nucleotide sequence ID" value="NZ_CP117411.1"/>
</dbReference>
<dbReference type="Proteomes" id="UP001220395">
    <property type="component" value="Chromosome"/>
</dbReference>
<dbReference type="Pfam" id="PF04023">
    <property type="entry name" value="FeoA"/>
    <property type="match status" value="1"/>
</dbReference>
<dbReference type="SMART" id="SM00899">
    <property type="entry name" value="FeoA"/>
    <property type="match status" value="1"/>
</dbReference>
<organism evidence="3 4">
    <name type="scientific">Sphingomonas naphthae</name>
    <dbReference type="NCBI Taxonomy" id="1813468"/>
    <lineage>
        <taxon>Bacteria</taxon>
        <taxon>Pseudomonadati</taxon>
        <taxon>Pseudomonadota</taxon>
        <taxon>Alphaproteobacteria</taxon>
        <taxon>Sphingomonadales</taxon>
        <taxon>Sphingomonadaceae</taxon>
        <taxon>Sphingomonas</taxon>
    </lineage>
</organism>
<dbReference type="Gene3D" id="2.30.30.90">
    <property type="match status" value="1"/>
</dbReference>
<dbReference type="PANTHER" id="PTHR42954:SF2">
    <property type="entry name" value="FE(2+) TRANSPORT PROTEIN A"/>
    <property type="match status" value="1"/>
</dbReference>
<evidence type="ECO:0000259" key="2">
    <source>
        <dbReference type="SMART" id="SM00899"/>
    </source>
</evidence>
<evidence type="ECO:0000313" key="3">
    <source>
        <dbReference type="EMBL" id="WCT75516.1"/>
    </source>
</evidence>
<keyword evidence="1" id="KW-0408">Iron</keyword>
<dbReference type="InterPro" id="IPR007167">
    <property type="entry name" value="Fe-transptr_FeoA-like"/>
</dbReference>
<protein>
    <submittedName>
        <fullName evidence="3">FeoA family protein</fullName>
    </submittedName>
</protein>
<dbReference type="SUPFAM" id="SSF50037">
    <property type="entry name" value="C-terminal domain of transcriptional repressors"/>
    <property type="match status" value="1"/>
</dbReference>
<accession>A0ABY7TR82</accession>
<gene>
    <name evidence="3" type="ORF">PQ455_00480</name>
</gene>
<dbReference type="InterPro" id="IPR052713">
    <property type="entry name" value="FeoA"/>
</dbReference>
<evidence type="ECO:0000313" key="4">
    <source>
        <dbReference type="Proteomes" id="UP001220395"/>
    </source>
</evidence>
<dbReference type="InterPro" id="IPR008988">
    <property type="entry name" value="Transcriptional_repressor_C"/>
</dbReference>
<keyword evidence="4" id="KW-1185">Reference proteome</keyword>
<name>A0ABY7TR82_9SPHN</name>
<reference evidence="3 4" key="1">
    <citation type="submission" date="2023-02" db="EMBL/GenBank/DDBJ databases">
        <title>Genome sequence of Sphingomonas naphthae.</title>
        <authorList>
            <person name="Kim S."/>
            <person name="Heo J."/>
            <person name="Kwon S.-W."/>
        </authorList>
    </citation>
    <scope>NUCLEOTIDE SEQUENCE [LARGE SCALE GENOMIC DNA]</scope>
    <source>
        <strain evidence="3 4">KACC 18716</strain>
    </source>
</reference>
<feature type="domain" description="Ferrous iron transporter FeoA-like" evidence="2">
    <location>
        <begin position="1"/>
        <end position="77"/>
    </location>
</feature>
<proteinExistence type="predicted"/>
<sequence length="80" mass="8590">MSLDQLPLRQPAEITAIDWDALSAGEGRRLRELGFDEGVGVEALHHGPFGLDPIACRIGRMTIALRRATASAVAVDPIAR</sequence>
<dbReference type="PANTHER" id="PTHR42954">
    <property type="entry name" value="FE(2+) TRANSPORT PROTEIN A"/>
    <property type="match status" value="1"/>
</dbReference>